<evidence type="ECO:0000313" key="1">
    <source>
        <dbReference type="EMBL" id="SDW76811.1"/>
    </source>
</evidence>
<organism evidence="1 2">
    <name type="scientific">Alicyclobacillus hesperidum</name>
    <dbReference type="NCBI Taxonomy" id="89784"/>
    <lineage>
        <taxon>Bacteria</taxon>
        <taxon>Bacillati</taxon>
        <taxon>Bacillota</taxon>
        <taxon>Bacilli</taxon>
        <taxon>Bacillales</taxon>
        <taxon>Alicyclobacillaceae</taxon>
        <taxon>Alicyclobacillus</taxon>
    </lineage>
</organism>
<dbReference type="InterPro" id="IPR007263">
    <property type="entry name" value="DCC1-like"/>
</dbReference>
<dbReference type="PANTHER" id="PTHR33639">
    <property type="entry name" value="THIOL-DISULFIDE OXIDOREDUCTASE DCC"/>
    <property type="match status" value="1"/>
</dbReference>
<dbReference type="Proteomes" id="UP000182589">
    <property type="component" value="Unassembled WGS sequence"/>
</dbReference>
<reference evidence="2" key="1">
    <citation type="submission" date="2016-10" db="EMBL/GenBank/DDBJ databases">
        <authorList>
            <person name="Varghese N."/>
        </authorList>
    </citation>
    <scope>NUCLEOTIDE SEQUENCE [LARGE SCALE GENOMIC DNA]</scope>
    <source>
        <strain evidence="2">DSM 12489</strain>
    </source>
</reference>
<dbReference type="STRING" id="89784.SAMN04489725_1145"/>
<dbReference type="Pfam" id="PF04134">
    <property type="entry name" value="DCC1-like"/>
    <property type="match status" value="1"/>
</dbReference>
<accession>A0A1H2W8E5</accession>
<dbReference type="RefSeq" id="WP_074693419.1">
    <property type="nucleotide sequence ID" value="NZ_BSRA01000013.1"/>
</dbReference>
<dbReference type="InterPro" id="IPR052927">
    <property type="entry name" value="DCC_oxidoreductase"/>
</dbReference>
<dbReference type="PANTHER" id="PTHR33639:SF2">
    <property type="entry name" value="DUF393 DOMAIN-CONTAINING PROTEIN"/>
    <property type="match status" value="1"/>
</dbReference>
<protein>
    <submittedName>
        <fullName evidence="1">Predicted thiol-disulfide oxidoreductase YuxK, DCC family</fullName>
    </submittedName>
</protein>
<name>A0A1H2W8E5_9BACL</name>
<dbReference type="EMBL" id="FNOJ01000014">
    <property type="protein sequence ID" value="SDW76811.1"/>
    <property type="molecule type" value="Genomic_DNA"/>
</dbReference>
<evidence type="ECO:0000313" key="2">
    <source>
        <dbReference type="Proteomes" id="UP000182589"/>
    </source>
</evidence>
<proteinExistence type="predicted"/>
<dbReference type="AlphaFoldDB" id="A0A1H2W8E5"/>
<keyword evidence="2" id="KW-1185">Reference proteome</keyword>
<sequence>MAEDDKIIVLFDGVCPLCNGIVDWLLRRDRKDILRFASLQSPFAEKLLEQHGMSRRCRNSVYVFFRGTLYERSSAIVQICTELPWPWSWLSYFRWIPQETRDTIYDWVARHRYAWFGQRNACRIPAPNERKKFLDDW</sequence>
<dbReference type="GO" id="GO:0015035">
    <property type="term" value="F:protein-disulfide reductase activity"/>
    <property type="evidence" value="ECO:0007669"/>
    <property type="project" value="InterPro"/>
</dbReference>
<gene>
    <name evidence="1" type="ORF">SAMN04489725_1145</name>
</gene>